<evidence type="ECO:0000313" key="1">
    <source>
        <dbReference type="EMBL" id="OUP68074.1"/>
    </source>
</evidence>
<dbReference type="RefSeq" id="WP_087302447.1">
    <property type="nucleotide sequence ID" value="NZ_CAMMGH010000015.1"/>
</dbReference>
<name>A0A1Y4MH38_9FIRM</name>
<evidence type="ECO:0000313" key="2">
    <source>
        <dbReference type="Proteomes" id="UP000196386"/>
    </source>
</evidence>
<dbReference type="AlphaFoldDB" id="A0A1Y4MH38"/>
<dbReference type="InterPro" id="IPR027417">
    <property type="entry name" value="P-loop_NTPase"/>
</dbReference>
<reference evidence="2" key="1">
    <citation type="submission" date="2017-04" db="EMBL/GenBank/DDBJ databases">
        <title>Function of individual gut microbiota members based on whole genome sequencing of pure cultures obtained from chicken caecum.</title>
        <authorList>
            <person name="Medvecky M."/>
            <person name="Cejkova D."/>
            <person name="Polansky O."/>
            <person name="Karasova D."/>
            <person name="Kubasova T."/>
            <person name="Cizek A."/>
            <person name="Rychlik I."/>
        </authorList>
    </citation>
    <scope>NUCLEOTIDE SEQUENCE [LARGE SCALE GENOMIC DNA]</scope>
    <source>
        <strain evidence="2">An175</strain>
    </source>
</reference>
<dbReference type="EMBL" id="NFKP01000022">
    <property type="protein sequence ID" value="OUP68074.1"/>
    <property type="molecule type" value="Genomic_DNA"/>
</dbReference>
<gene>
    <name evidence="1" type="ORF">B5F11_15035</name>
</gene>
<comment type="caution">
    <text evidence="1">The sequence shown here is derived from an EMBL/GenBank/DDBJ whole genome shotgun (WGS) entry which is preliminary data.</text>
</comment>
<proteinExistence type="predicted"/>
<organism evidence="1 2">
    <name type="scientific">Anaerotruncus colihominis</name>
    <dbReference type="NCBI Taxonomy" id="169435"/>
    <lineage>
        <taxon>Bacteria</taxon>
        <taxon>Bacillati</taxon>
        <taxon>Bacillota</taxon>
        <taxon>Clostridia</taxon>
        <taxon>Eubacteriales</taxon>
        <taxon>Oscillospiraceae</taxon>
        <taxon>Anaerotruncus</taxon>
    </lineage>
</organism>
<protein>
    <recommendedName>
        <fullName evidence="3">AAA family ATPase</fullName>
    </recommendedName>
</protein>
<dbReference type="Pfam" id="PF13238">
    <property type="entry name" value="AAA_18"/>
    <property type="match status" value="1"/>
</dbReference>
<dbReference type="Gene3D" id="3.40.50.300">
    <property type="entry name" value="P-loop containing nucleotide triphosphate hydrolases"/>
    <property type="match status" value="1"/>
</dbReference>
<dbReference type="Proteomes" id="UP000196386">
    <property type="component" value="Unassembled WGS sequence"/>
</dbReference>
<accession>A0A1Y4MH38</accession>
<evidence type="ECO:0008006" key="3">
    <source>
        <dbReference type="Google" id="ProtNLM"/>
    </source>
</evidence>
<sequence length="182" mass="20764">MEQGRILVITGSPGTGKTTTSSIIAKESSMEKSVHMHTDDFYHYLSKNAIPPHLPQSNDQNLVVIESFLEAAKRFARGGYDVIVDGIIGPWFLEPWLNVVQEGYEVHYIILRTNKEETIKRAIGRSKLDRDTNIELVETMWEQFCNLGIYEKNVIDTTNLSINDTVLTVKEKIRNKTCLLHQ</sequence>
<dbReference type="SUPFAM" id="SSF52540">
    <property type="entry name" value="P-loop containing nucleoside triphosphate hydrolases"/>
    <property type="match status" value="1"/>
</dbReference>